<feature type="domain" description="C2H2-type" evidence="9">
    <location>
        <begin position="344"/>
        <end position="373"/>
    </location>
</feature>
<dbReference type="Proteomes" id="UP000054359">
    <property type="component" value="Unassembled WGS sequence"/>
</dbReference>
<evidence type="ECO:0000256" key="7">
    <source>
        <dbReference type="PROSITE-ProRule" id="PRU00042"/>
    </source>
</evidence>
<keyword evidence="5" id="KW-0805">Transcription regulation</keyword>
<dbReference type="InterPro" id="IPR036236">
    <property type="entry name" value="Znf_C2H2_sf"/>
</dbReference>
<dbReference type="FunFam" id="3.30.160.60:FF:000032">
    <property type="entry name" value="Krueppel-like factor 4"/>
    <property type="match status" value="1"/>
</dbReference>
<sequence length="399" mass="43648">MSVATGNPVAEGMRWQSPHAAGKSSAGVGMASEMADFHDMWQDIESVLLGESGTPESRCQMYYSPADGNSHVFAKPSSHPGSAPSNGYSYHHPHQIHAQQQYMTPPTSLPGTKFQPSTGPTSSYVFGSYRNGFKREIVSSCMSRNECPTFPSTYSMHSGYPSDSKHDSVAPVLYNGHGAPYNGKLSALQSHISPPASPENSGIHSFSQASTTMDNYSTIGHNSRTPGLTPMGSYSYNLTNSIGPPPHLRMMTPPSSPHLADLLATGNASAMPYGMTRPQVNHPPSQLLPTGMGALPTKHRRGRRSTGRKKVTVHTCSHPGCTKTYTKSSHLKAHLRTHTGEKPYQCNWKGCGWKFARSDELTRHYRKHTGDRPFQCRLCERAFSRSDHLSLHMKRHAAV</sequence>
<evidence type="ECO:0000256" key="2">
    <source>
        <dbReference type="ARBA" id="ARBA00022737"/>
    </source>
</evidence>
<dbReference type="EMBL" id="KK116403">
    <property type="protein sequence ID" value="KFM67703.1"/>
    <property type="molecule type" value="Genomic_DNA"/>
</dbReference>
<dbReference type="STRING" id="407821.A0A087TRG4"/>
<dbReference type="GO" id="GO:0000981">
    <property type="term" value="F:DNA-binding transcription factor activity, RNA polymerase II-specific"/>
    <property type="evidence" value="ECO:0007669"/>
    <property type="project" value="TreeGrafter"/>
</dbReference>
<evidence type="ECO:0000256" key="1">
    <source>
        <dbReference type="ARBA" id="ARBA00022723"/>
    </source>
</evidence>
<feature type="non-terminal residue" evidence="10">
    <location>
        <position position="399"/>
    </location>
</feature>
<keyword evidence="3 7" id="KW-0863">Zinc-finger</keyword>
<accession>A0A087TRG4</accession>
<organism evidence="10 11">
    <name type="scientific">Stegodyphus mimosarum</name>
    <name type="common">African social velvet spider</name>
    <dbReference type="NCBI Taxonomy" id="407821"/>
    <lineage>
        <taxon>Eukaryota</taxon>
        <taxon>Metazoa</taxon>
        <taxon>Ecdysozoa</taxon>
        <taxon>Arthropoda</taxon>
        <taxon>Chelicerata</taxon>
        <taxon>Arachnida</taxon>
        <taxon>Araneae</taxon>
        <taxon>Araneomorphae</taxon>
        <taxon>Entelegynae</taxon>
        <taxon>Eresoidea</taxon>
        <taxon>Eresidae</taxon>
        <taxon>Stegodyphus</taxon>
    </lineage>
</organism>
<dbReference type="PROSITE" id="PS50157">
    <property type="entry name" value="ZINC_FINGER_C2H2_2"/>
    <property type="match status" value="3"/>
</dbReference>
<dbReference type="InterPro" id="IPR013087">
    <property type="entry name" value="Znf_C2H2_type"/>
</dbReference>
<evidence type="ECO:0000256" key="4">
    <source>
        <dbReference type="ARBA" id="ARBA00022833"/>
    </source>
</evidence>
<proteinExistence type="predicted"/>
<evidence type="ECO:0000256" key="5">
    <source>
        <dbReference type="ARBA" id="ARBA00023015"/>
    </source>
</evidence>
<protein>
    <submittedName>
        <fullName evidence="10">Krueppel-like factor 2</fullName>
    </submittedName>
</protein>
<feature type="domain" description="C2H2-type" evidence="9">
    <location>
        <begin position="374"/>
        <end position="399"/>
    </location>
</feature>
<dbReference type="Gene3D" id="3.30.160.60">
    <property type="entry name" value="Classic Zinc Finger"/>
    <property type="match status" value="3"/>
</dbReference>
<evidence type="ECO:0000313" key="10">
    <source>
        <dbReference type="EMBL" id="KFM67703.1"/>
    </source>
</evidence>
<name>A0A087TRG4_STEMI</name>
<dbReference type="SUPFAM" id="SSF57667">
    <property type="entry name" value="beta-beta-alpha zinc fingers"/>
    <property type="match status" value="2"/>
</dbReference>
<keyword evidence="2" id="KW-0677">Repeat</keyword>
<keyword evidence="1" id="KW-0479">Metal-binding</keyword>
<dbReference type="OMA" id="RWQSPHA"/>
<dbReference type="GO" id="GO:0008270">
    <property type="term" value="F:zinc ion binding"/>
    <property type="evidence" value="ECO:0007669"/>
    <property type="project" value="UniProtKB-KW"/>
</dbReference>
<evidence type="ECO:0000313" key="11">
    <source>
        <dbReference type="Proteomes" id="UP000054359"/>
    </source>
</evidence>
<reference evidence="10 11" key="1">
    <citation type="submission" date="2013-11" db="EMBL/GenBank/DDBJ databases">
        <title>Genome sequencing of Stegodyphus mimosarum.</title>
        <authorList>
            <person name="Bechsgaard J."/>
        </authorList>
    </citation>
    <scope>NUCLEOTIDE SEQUENCE [LARGE SCALE GENOMIC DNA]</scope>
</reference>
<dbReference type="AlphaFoldDB" id="A0A087TRG4"/>
<evidence type="ECO:0000256" key="6">
    <source>
        <dbReference type="ARBA" id="ARBA00023163"/>
    </source>
</evidence>
<dbReference type="OrthoDB" id="4748970at2759"/>
<feature type="region of interest" description="Disordered" evidence="8">
    <location>
        <begin position="1"/>
        <end position="27"/>
    </location>
</feature>
<keyword evidence="6" id="KW-0804">Transcription</keyword>
<keyword evidence="11" id="KW-1185">Reference proteome</keyword>
<dbReference type="Pfam" id="PF00096">
    <property type="entry name" value="zf-C2H2"/>
    <property type="match status" value="3"/>
</dbReference>
<evidence type="ECO:0000256" key="8">
    <source>
        <dbReference type="SAM" id="MobiDB-lite"/>
    </source>
</evidence>
<dbReference type="PANTHER" id="PTHR23235">
    <property type="entry name" value="KRUEPPEL-LIKE TRANSCRIPTION FACTOR"/>
    <property type="match status" value="1"/>
</dbReference>
<evidence type="ECO:0000256" key="3">
    <source>
        <dbReference type="ARBA" id="ARBA00022771"/>
    </source>
</evidence>
<dbReference type="SMART" id="SM00355">
    <property type="entry name" value="ZnF_C2H2"/>
    <property type="match status" value="3"/>
</dbReference>
<keyword evidence="4" id="KW-0862">Zinc</keyword>
<dbReference type="PANTHER" id="PTHR23235:SF158">
    <property type="entry name" value="C2H2-TYPE DOMAIN-CONTAINING PROTEIN"/>
    <property type="match status" value="1"/>
</dbReference>
<evidence type="ECO:0000259" key="9">
    <source>
        <dbReference type="PROSITE" id="PS50157"/>
    </source>
</evidence>
<dbReference type="GO" id="GO:0000978">
    <property type="term" value="F:RNA polymerase II cis-regulatory region sequence-specific DNA binding"/>
    <property type="evidence" value="ECO:0007669"/>
    <property type="project" value="TreeGrafter"/>
</dbReference>
<dbReference type="PROSITE" id="PS00028">
    <property type="entry name" value="ZINC_FINGER_C2H2_1"/>
    <property type="match status" value="3"/>
</dbReference>
<feature type="domain" description="C2H2-type" evidence="9">
    <location>
        <begin position="314"/>
        <end position="343"/>
    </location>
</feature>
<gene>
    <name evidence="10" type="ORF">X975_07107</name>
</gene>